<proteinExistence type="inferred from homology"/>
<evidence type="ECO:0000256" key="2">
    <source>
        <dbReference type="ARBA" id="ARBA00006411"/>
    </source>
</evidence>
<dbReference type="AlphaFoldDB" id="A0A2P8I975"/>
<evidence type="ECO:0000256" key="1">
    <source>
        <dbReference type="ARBA" id="ARBA00004496"/>
    </source>
</evidence>
<evidence type="ECO:0000256" key="5">
    <source>
        <dbReference type="SAM" id="MobiDB-lite"/>
    </source>
</evidence>
<accession>A0A2P8I975</accession>
<keyword evidence="3" id="KW-0963">Cytoplasm</keyword>
<reference evidence="6 7" key="1">
    <citation type="submission" date="2018-03" db="EMBL/GenBank/DDBJ databases">
        <title>Genomic Encyclopedia of Type Strains, Phase III (KMG-III): the genomes of soil and plant-associated and newly described type strains.</title>
        <authorList>
            <person name="Whitman W."/>
        </authorList>
    </citation>
    <scope>NUCLEOTIDE SEQUENCE [LARGE SCALE GENOMIC DNA]</scope>
    <source>
        <strain evidence="6 7">CGMCC 4.7097</strain>
    </source>
</reference>
<evidence type="ECO:0000256" key="3">
    <source>
        <dbReference type="ARBA" id="ARBA00022490"/>
    </source>
</evidence>
<evidence type="ECO:0000256" key="4">
    <source>
        <dbReference type="ARBA" id="ARBA00023186"/>
    </source>
</evidence>
<keyword evidence="4" id="KW-0143">Chaperone</keyword>
<evidence type="ECO:0000313" key="7">
    <source>
        <dbReference type="Proteomes" id="UP000241118"/>
    </source>
</evidence>
<gene>
    <name evidence="6" type="ORF">B0I31_106539</name>
</gene>
<dbReference type="Pfam" id="PF14011">
    <property type="entry name" value="ESX-1_EspG"/>
    <property type="match status" value="1"/>
</dbReference>
<feature type="region of interest" description="Disordered" evidence="5">
    <location>
        <begin position="135"/>
        <end position="167"/>
    </location>
</feature>
<comment type="subcellular location">
    <subcellularLocation>
        <location evidence="1">Cytoplasm</location>
    </subcellularLocation>
</comment>
<dbReference type="OrthoDB" id="5175124at2"/>
<evidence type="ECO:0000313" key="6">
    <source>
        <dbReference type="EMBL" id="PSL55015.1"/>
    </source>
</evidence>
<name>A0A2P8I975_SACCR</name>
<dbReference type="RefSeq" id="WP_106616997.1">
    <property type="nucleotide sequence ID" value="NZ_PYAX01000006.1"/>
</dbReference>
<dbReference type="InterPro" id="IPR025734">
    <property type="entry name" value="EspG"/>
</dbReference>
<dbReference type="Proteomes" id="UP000241118">
    <property type="component" value="Unassembled WGS sequence"/>
</dbReference>
<comment type="caution">
    <text evidence="6">The sequence shown here is derived from an EMBL/GenBank/DDBJ whole genome shotgun (WGS) entry which is preliminary data.</text>
</comment>
<comment type="similarity">
    <text evidence="2">Belongs to the EspG family.</text>
</comment>
<dbReference type="EMBL" id="PYAX01000006">
    <property type="protein sequence ID" value="PSL55015.1"/>
    <property type="molecule type" value="Genomic_DNA"/>
</dbReference>
<organism evidence="6 7">
    <name type="scientific">Saccharothrix carnea</name>
    <dbReference type="NCBI Taxonomy" id="1280637"/>
    <lineage>
        <taxon>Bacteria</taxon>
        <taxon>Bacillati</taxon>
        <taxon>Actinomycetota</taxon>
        <taxon>Actinomycetes</taxon>
        <taxon>Pseudonocardiales</taxon>
        <taxon>Pseudonocardiaceae</taxon>
        <taxon>Saccharothrix</taxon>
    </lineage>
</organism>
<protein>
    <submittedName>
        <fullName evidence="6">ESAT-6 protein secretion system EspG family protein</fullName>
    </submittedName>
</protein>
<keyword evidence="7" id="KW-1185">Reference proteome</keyword>
<sequence>MSVFSFALSFAAADMLWEDLKLGSRPYPFEFPYLGQTVDERRGIRNAVYRDLESRGLANRGRVAPEVEEALTLLIRFDYSLNAVASLDARNVERQLLARGGASGETAALAVMDDRQIKVDLMRAPALLRTVVDLVPPSRPGPGQSITVPMPTSAPPPPPRRDDDFGSATFTQAMAPRSSASTQVRALEAVFERPRLRAGQFGVTVRGRHGREQRAPQVAWFDNDQGRYMSQTREGQDGRKWLTHAPADNARIAAQLAQELNGLLN</sequence>